<comment type="subcellular location">
    <subcellularLocation>
        <location evidence="2">Cytoplasm</location>
        <location evidence="2">Stress granule</location>
    </subcellularLocation>
    <subcellularLocation>
        <location evidence="1">Nucleus</location>
    </subcellularLocation>
</comment>
<keyword evidence="8" id="KW-1185">Reference proteome</keyword>
<evidence type="ECO:0000256" key="5">
    <source>
        <dbReference type="ARBA" id="ARBA00023242"/>
    </source>
</evidence>
<name>A0ABN8RQK5_9CNID</name>
<organism evidence="7 8">
    <name type="scientific">Porites evermanni</name>
    <dbReference type="NCBI Taxonomy" id="104178"/>
    <lineage>
        <taxon>Eukaryota</taxon>
        <taxon>Metazoa</taxon>
        <taxon>Cnidaria</taxon>
        <taxon>Anthozoa</taxon>
        <taxon>Hexacorallia</taxon>
        <taxon>Scleractinia</taxon>
        <taxon>Fungiina</taxon>
        <taxon>Poritidae</taxon>
        <taxon>Porites</taxon>
    </lineage>
</organism>
<feature type="non-terminal residue" evidence="7">
    <location>
        <position position="1"/>
    </location>
</feature>
<evidence type="ECO:0000256" key="2">
    <source>
        <dbReference type="ARBA" id="ARBA00004210"/>
    </source>
</evidence>
<dbReference type="InterPro" id="IPR029428">
    <property type="entry name" value="MCRIP"/>
</dbReference>
<reference evidence="7 8" key="1">
    <citation type="submission" date="2022-05" db="EMBL/GenBank/DDBJ databases">
        <authorList>
            <consortium name="Genoscope - CEA"/>
            <person name="William W."/>
        </authorList>
    </citation>
    <scope>NUCLEOTIDE SEQUENCE [LARGE SCALE GENOMIC DNA]</scope>
</reference>
<evidence type="ECO:0000313" key="7">
    <source>
        <dbReference type="EMBL" id="CAH3180400.1"/>
    </source>
</evidence>
<evidence type="ECO:0000313" key="8">
    <source>
        <dbReference type="Proteomes" id="UP001159427"/>
    </source>
</evidence>
<proteinExistence type="inferred from homology"/>
<comment type="caution">
    <text evidence="7">The sequence shown here is derived from an EMBL/GenBank/DDBJ whole genome shotgun (WGS) entry which is preliminary data.</text>
</comment>
<evidence type="ECO:0000256" key="4">
    <source>
        <dbReference type="ARBA" id="ARBA00022490"/>
    </source>
</evidence>
<evidence type="ECO:0000256" key="3">
    <source>
        <dbReference type="ARBA" id="ARBA00010821"/>
    </source>
</evidence>
<feature type="region of interest" description="Disordered" evidence="6">
    <location>
        <begin position="1"/>
        <end position="46"/>
    </location>
</feature>
<evidence type="ECO:0000256" key="6">
    <source>
        <dbReference type="SAM" id="MobiDB-lite"/>
    </source>
</evidence>
<comment type="similarity">
    <text evidence="3">Belongs to the MCRIP family.</text>
</comment>
<keyword evidence="4" id="KW-0963">Cytoplasm</keyword>
<keyword evidence="5" id="KW-0539">Nucleus</keyword>
<dbReference type="Pfam" id="PF14799">
    <property type="entry name" value="FAM195"/>
    <property type="match status" value="1"/>
</dbReference>
<accession>A0ABN8RQK5</accession>
<protein>
    <submittedName>
        <fullName evidence="7">Uncharacterized protein</fullName>
    </submittedName>
</protein>
<dbReference type="Proteomes" id="UP001159427">
    <property type="component" value="Unassembled WGS sequence"/>
</dbReference>
<gene>
    <name evidence="7" type="ORF">PEVE_00012903</name>
</gene>
<feature type="compositionally biased region" description="Polar residues" evidence="6">
    <location>
        <begin position="18"/>
        <end position="28"/>
    </location>
</feature>
<sequence>GYRPTERDLNSPWRRSYSPASTLVNGNAYSPHMPRKRESSASPIDQEYKKNVDFLKREWAKLEAERNRQKETVTEYAPREMVVQDFQPFDLDSFLESLHQRQQQEQQDQ</sequence>
<dbReference type="EMBL" id="CALNXI010001958">
    <property type="protein sequence ID" value="CAH3180400.1"/>
    <property type="molecule type" value="Genomic_DNA"/>
</dbReference>
<evidence type="ECO:0000256" key="1">
    <source>
        <dbReference type="ARBA" id="ARBA00004123"/>
    </source>
</evidence>